<dbReference type="InterPro" id="IPR054331">
    <property type="entry name" value="LiaF_TM"/>
</dbReference>
<accession>A0A8J2YI55</accession>
<dbReference type="EMBL" id="BMIR01000010">
    <property type="protein sequence ID" value="GGE44530.1"/>
    <property type="molecule type" value="Genomic_DNA"/>
</dbReference>
<dbReference type="AlphaFoldDB" id="A0A8J2YI55"/>
<feature type="transmembrane region" description="Helical" evidence="2">
    <location>
        <begin position="46"/>
        <end position="64"/>
    </location>
</feature>
<dbReference type="Proteomes" id="UP000628775">
    <property type="component" value="Unassembled WGS sequence"/>
</dbReference>
<name>A0A8J2YI55_9BACL</name>
<feature type="domain" description="LiaF transmembrane" evidence="3">
    <location>
        <begin position="16"/>
        <end position="125"/>
    </location>
</feature>
<evidence type="ECO:0000313" key="4">
    <source>
        <dbReference type="EMBL" id="GGE44530.1"/>
    </source>
</evidence>
<reference evidence="4" key="2">
    <citation type="submission" date="2020-09" db="EMBL/GenBank/DDBJ databases">
        <authorList>
            <person name="Sun Q."/>
            <person name="Zhou Y."/>
        </authorList>
    </citation>
    <scope>NUCLEOTIDE SEQUENCE</scope>
    <source>
        <strain evidence="4">CGMCC 1.15371</strain>
    </source>
</reference>
<dbReference type="RefSeq" id="WP_188694166.1">
    <property type="nucleotide sequence ID" value="NZ_BMIR01000010.1"/>
</dbReference>
<feature type="transmembrane region" description="Helical" evidence="2">
    <location>
        <begin position="7"/>
        <end position="26"/>
    </location>
</feature>
<feature type="transmembrane region" description="Helical" evidence="2">
    <location>
        <begin position="105"/>
        <end position="121"/>
    </location>
</feature>
<feature type="compositionally biased region" description="Basic and acidic residues" evidence="1">
    <location>
        <begin position="192"/>
        <end position="227"/>
    </location>
</feature>
<feature type="transmembrane region" description="Helical" evidence="2">
    <location>
        <begin position="76"/>
        <end position="99"/>
    </location>
</feature>
<sequence>MKKRRSLTFSIPNLVIALLCIYFGGWLLLNTLGLMNTTLQTSTLHYVPYGLVVLGALLLIAPFVNTKSQLGSNWLFGLISLSYGGALLTDAHHLISFGWLDIWKLWPVLIVYCGCMLLFGGRHQKKATKNHAYSNDHPDEAFDAKVFAQNLKHDIEQQIKKDMRHTEEGLRQKKDVLKQEAHQWQPNSKGQRQHEQERRQAQRENKLARFAEPNEQKTDDDSGHNKE</sequence>
<gene>
    <name evidence="4" type="ORF">GCM10011391_24150</name>
</gene>
<keyword evidence="2" id="KW-0812">Transmembrane</keyword>
<organism evidence="4 5">
    <name type="scientific">Pullulanibacillus camelliae</name>
    <dbReference type="NCBI Taxonomy" id="1707096"/>
    <lineage>
        <taxon>Bacteria</taxon>
        <taxon>Bacillati</taxon>
        <taxon>Bacillota</taxon>
        <taxon>Bacilli</taxon>
        <taxon>Bacillales</taxon>
        <taxon>Sporolactobacillaceae</taxon>
        <taxon>Pullulanibacillus</taxon>
    </lineage>
</organism>
<keyword evidence="2" id="KW-0472">Membrane</keyword>
<evidence type="ECO:0000256" key="2">
    <source>
        <dbReference type="SAM" id="Phobius"/>
    </source>
</evidence>
<reference evidence="4" key="1">
    <citation type="journal article" date="2014" name="Int. J. Syst. Evol. Microbiol.">
        <title>Complete genome sequence of Corynebacterium casei LMG S-19264T (=DSM 44701T), isolated from a smear-ripened cheese.</title>
        <authorList>
            <consortium name="US DOE Joint Genome Institute (JGI-PGF)"/>
            <person name="Walter F."/>
            <person name="Albersmeier A."/>
            <person name="Kalinowski J."/>
            <person name="Ruckert C."/>
        </authorList>
    </citation>
    <scope>NUCLEOTIDE SEQUENCE</scope>
    <source>
        <strain evidence="4">CGMCC 1.15371</strain>
    </source>
</reference>
<evidence type="ECO:0000313" key="5">
    <source>
        <dbReference type="Proteomes" id="UP000628775"/>
    </source>
</evidence>
<protein>
    <recommendedName>
        <fullName evidence="3">LiaF transmembrane domain-containing protein</fullName>
    </recommendedName>
</protein>
<proteinExistence type="predicted"/>
<comment type="caution">
    <text evidence="4">The sequence shown here is derived from an EMBL/GenBank/DDBJ whole genome shotgun (WGS) entry which is preliminary data.</text>
</comment>
<evidence type="ECO:0000259" key="3">
    <source>
        <dbReference type="Pfam" id="PF22570"/>
    </source>
</evidence>
<dbReference type="Pfam" id="PF22570">
    <property type="entry name" value="LiaF-TM"/>
    <property type="match status" value="1"/>
</dbReference>
<keyword evidence="2" id="KW-1133">Transmembrane helix</keyword>
<evidence type="ECO:0000256" key="1">
    <source>
        <dbReference type="SAM" id="MobiDB-lite"/>
    </source>
</evidence>
<feature type="region of interest" description="Disordered" evidence="1">
    <location>
        <begin position="177"/>
        <end position="227"/>
    </location>
</feature>
<keyword evidence="5" id="KW-1185">Reference proteome</keyword>